<protein>
    <submittedName>
        <fullName evidence="1">Uncharacterized protein</fullName>
    </submittedName>
</protein>
<gene>
    <name evidence="1" type="ORF">H6F81_29580</name>
</gene>
<dbReference type="Proteomes" id="UP000638897">
    <property type="component" value="Unassembled WGS sequence"/>
</dbReference>
<name>A0ABR7ZST1_ANACY</name>
<keyword evidence="2" id="KW-1185">Reference proteome</keyword>
<comment type="caution">
    <text evidence="1">The sequence shown here is derived from an EMBL/GenBank/DDBJ whole genome shotgun (WGS) entry which is preliminary data.</text>
</comment>
<accession>A0ABR7ZST1</accession>
<sequence length="258" mass="29017">MKDYGGDLHVNKAKVLKHFRNDPTNLAIEWEWYQSTFIHRVVNINTRRQHGLDTSSDEQVLTKQSRAVLPLPQGMRVTEVQAPGKVVEQVASYALPHLQQNVVSVASVQHLTPELPQSETLPPPKDEFGAVNDPSVYLVKSARPEEVEFWANCKPNVVPLAKKLPVSNEELAVAHAAIEALKAKKAEESKIKKLTPITEIVSPLIQDEEAVLQDMRKYLHSGSDVLRQRAIDWACDPINQCQIVKKDGQIVDIQWVDF</sequence>
<dbReference type="EMBL" id="JACJQC010000070">
    <property type="protein sequence ID" value="MBD2175288.1"/>
    <property type="molecule type" value="Genomic_DNA"/>
</dbReference>
<proteinExistence type="predicted"/>
<reference evidence="1 2" key="1">
    <citation type="journal article" date="2020" name="ISME J.">
        <title>Comparative genomics reveals insights into cyanobacterial evolution and habitat adaptation.</title>
        <authorList>
            <person name="Chen M.Y."/>
            <person name="Teng W.K."/>
            <person name="Zhao L."/>
            <person name="Hu C.X."/>
            <person name="Zhou Y.K."/>
            <person name="Han B.P."/>
            <person name="Song L.R."/>
            <person name="Shu W.S."/>
        </authorList>
    </citation>
    <scope>NUCLEOTIDE SEQUENCE [LARGE SCALE GENOMIC DNA]</scope>
    <source>
        <strain evidence="1 2">FACHB-318</strain>
    </source>
</reference>
<evidence type="ECO:0000313" key="2">
    <source>
        <dbReference type="Proteomes" id="UP000638897"/>
    </source>
</evidence>
<organism evidence="1 2">
    <name type="scientific">Anabaena cylindrica FACHB-318</name>
    <dbReference type="NCBI Taxonomy" id="2692880"/>
    <lineage>
        <taxon>Bacteria</taxon>
        <taxon>Bacillati</taxon>
        <taxon>Cyanobacteriota</taxon>
        <taxon>Cyanophyceae</taxon>
        <taxon>Nostocales</taxon>
        <taxon>Nostocaceae</taxon>
        <taxon>Anabaena</taxon>
    </lineage>
</organism>
<evidence type="ECO:0000313" key="1">
    <source>
        <dbReference type="EMBL" id="MBD2175288.1"/>
    </source>
</evidence>
<dbReference type="RefSeq" id="WP_010999923.1">
    <property type="nucleotide sequence ID" value="NZ_JACJQC010000070.1"/>
</dbReference>